<dbReference type="FunFam" id="2.160.20.10:FF:000004">
    <property type="entry name" value="Pectin lyase-like superfamily protein"/>
    <property type="match status" value="1"/>
</dbReference>
<evidence type="ECO:0000256" key="1">
    <source>
        <dbReference type="ARBA" id="ARBA00004191"/>
    </source>
</evidence>
<evidence type="ECO:0000256" key="8">
    <source>
        <dbReference type="PROSITE-ProRule" id="PRU10052"/>
    </source>
</evidence>
<keyword evidence="4" id="KW-0964">Secreted</keyword>
<dbReference type="Gene3D" id="2.160.20.10">
    <property type="entry name" value="Single-stranded right-handed beta-helix, Pectin lyase-like"/>
    <property type="match status" value="1"/>
</dbReference>
<dbReference type="SUPFAM" id="SSF51126">
    <property type="entry name" value="Pectin lyase-like"/>
    <property type="match status" value="1"/>
</dbReference>
<sequence>MDIKMDKIIVIITILFVSSFSINNAQVFDVTKYGAKADGVTSIQQAMMSTWKEACVSTSPSKIIIPKGTFALTEVKLQGPCKSHVEIHLQGTLKAPAHITTKSEGWVTFEHIDKFTLGGSGTFDGQGKAAWKLNDCHKSIKCSFYLMNLRFNFVSNAIIRDITTLDSKNFHVNVLGCKNITFLNLNVIAPENSPNTDGIHIGRSNGVYITDSIIKTGDDCISLGDGSKNIHITSVSCGPGHGISVGSLGRYAKEEPVSRVWVKDCTLTNTENGVRIKTWPSSNPGIASNMHFENIKMVNVSNPILIDQQYCPWNQCNRDASSLVQISDVSFKNIQGTSFTPLAVKLACSAKYPCKNVVLGGINLSYSGSASEKISSECSNIVPSLSGKQSPKICAK</sequence>
<evidence type="ECO:0000256" key="6">
    <source>
        <dbReference type="ARBA" id="ARBA00023295"/>
    </source>
</evidence>
<keyword evidence="5 9" id="KW-0378">Hydrolase</keyword>
<dbReference type="SMART" id="SM00710">
    <property type="entry name" value="PbH1"/>
    <property type="match status" value="5"/>
</dbReference>
<evidence type="ECO:0000256" key="4">
    <source>
        <dbReference type="ARBA" id="ARBA00022525"/>
    </source>
</evidence>
<gene>
    <name evidence="10" type="ORF">SAY86_001064</name>
</gene>
<comment type="subcellular location">
    <subcellularLocation>
        <location evidence="1">Secreted</location>
        <location evidence="1">Cell wall</location>
    </subcellularLocation>
</comment>
<evidence type="ECO:0000256" key="7">
    <source>
        <dbReference type="ARBA" id="ARBA00023316"/>
    </source>
</evidence>
<keyword evidence="3" id="KW-0134">Cell wall</keyword>
<dbReference type="InterPro" id="IPR012334">
    <property type="entry name" value="Pectin_lyas_fold"/>
</dbReference>
<dbReference type="GO" id="GO:0004650">
    <property type="term" value="F:polygalacturonase activity"/>
    <property type="evidence" value="ECO:0007669"/>
    <property type="project" value="InterPro"/>
</dbReference>
<dbReference type="InterPro" id="IPR006626">
    <property type="entry name" value="PbH1"/>
</dbReference>
<keyword evidence="11" id="KW-1185">Reference proteome</keyword>
<dbReference type="Pfam" id="PF00295">
    <property type="entry name" value="Glyco_hydro_28"/>
    <property type="match status" value="1"/>
</dbReference>
<protein>
    <recommendedName>
        <fullName evidence="12">Exopolygalacturonase-like</fullName>
    </recommendedName>
</protein>
<dbReference type="InterPro" id="IPR011050">
    <property type="entry name" value="Pectin_lyase_fold/virulence"/>
</dbReference>
<proteinExistence type="inferred from homology"/>
<dbReference type="PROSITE" id="PS00502">
    <property type="entry name" value="POLYGALACTURONASE"/>
    <property type="match status" value="1"/>
</dbReference>
<feature type="active site" evidence="8">
    <location>
        <position position="241"/>
    </location>
</feature>
<comment type="similarity">
    <text evidence="2 9">Belongs to the glycosyl hydrolase 28 family.</text>
</comment>
<evidence type="ECO:0000256" key="9">
    <source>
        <dbReference type="RuleBase" id="RU361169"/>
    </source>
</evidence>
<keyword evidence="7" id="KW-0961">Cell wall biogenesis/degradation</keyword>
<keyword evidence="6 9" id="KW-0326">Glycosidase</keyword>
<name>A0AAN7RM19_TRANT</name>
<dbReference type="AlphaFoldDB" id="A0AAN7RM19"/>
<dbReference type="PANTHER" id="PTHR31375">
    <property type="match status" value="1"/>
</dbReference>
<accession>A0AAN7RM19</accession>
<reference evidence="10 11" key="1">
    <citation type="journal article" date="2023" name="Hortic Res">
        <title>Pangenome of water caltrop reveals structural variations and asymmetric subgenome divergence after allopolyploidization.</title>
        <authorList>
            <person name="Zhang X."/>
            <person name="Chen Y."/>
            <person name="Wang L."/>
            <person name="Yuan Y."/>
            <person name="Fang M."/>
            <person name="Shi L."/>
            <person name="Lu R."/>
            <person name="Comes H.P."/>
            <person name="Ma Y."/>
            <person name="Chen Y."/>
            <person name="Huang G."/>
            <person name="Zhou Y."/>
            <person name="Zheng Z."/>
            <person name="Qiu Y."/>
        </authorList>
    </citation>
    <scope>NUCLEOTIDE SEQUENCE [LARGE SCALE GENOMIC DNA]</scope>
    <source>
        <strain evidence="10">F231</strain>
    </source>
</reference>
<comment type="caution">
    <text evidence="10">The sequence shown here is derived from an EMBL/GenBank/DDBJ whole genome shotgun (WGS) entry which is preliminary data.</text>
</comment>
<dbReference type="InterPro" id="IPR000743">
    <property type="entry name" value="Glyco_hydro_28"/>
</dbReference>
<dbReference type="Proteomes" id="UP001346149">
    <property type="component" value="Unassembled WGS sequence"/>
</dbReference>
<organism evidence="10 11">
    <name type="scientific">Trapa natans</name>
    <name type="common">Water chestnut</name>
    <dbReference type="NCBI Taxonomy" id="22666"/>
    <lineage>
        <taxon>Eukaryota</taxon>
        <taxon>Viridiplantae</taxon>
        <taxon>Streptophyta</taxon>
        <taxon>Embryophyta</taxon>
        <taxon>Tracheophyta</taxon>
        <taxon>Spermatophyta</taxon>
        <taxon>Magnoliopsida</taxon>
        <taxon>eudicotyledons</taxon>
        <taxon>Gunneridae</taxon>
        <taxon>Pentapetalae</taxon>
        <taxon>rosids</taxon>
        <taxon>malvids</taxon>
        <taxon>Myrtales</taxon>
        <taxon>Lythraceae</taxon>
        <taxon>Trapa</taxon>
    </lineage>
</organism>
<dbReference type="GO" id="GO:0005975">
    <property type="term" value="P:carbohydrate metabolic process"/>
    <property type="evidence" value="ECO:0007669"/>
    <property type="project" value="InterPro"/>
</dbReference>
<evidence type="ECO:0000256" key="3">
    <source>
        <dbReference type="ARBA" id="ARBA00022512"/>
    </source>
</evidence>
<evidence type="ECO:0000313" key="11">
    <source>
        <dbReference type="Proteomes" id="UP001346149"/>
    </source>
</evidence>
<evidence type="ECO:0008006" key="12">
    <source>
        <dbReference type="Google" id="ProtNLM"/>
    </source>
</evidence>
<evidence type="ECO:0000256" key="2">
    <source>
        <dbReference type="ARBA" id="ARBA00008834"/>
    </source>
</evidence>
<dbReference type="GO" id="GO:0071555">
    <property type="term" value="P:cell wall organization"/>
    <property type="evidence" value="ECO:0007669"/>
    <property type="project" value="UniProtKB-KW"/>
</dbReference>
<dbReference type="EMBL" id="JAXQNO010000002">
    <property type="protein sequence ID" value="KAK4802861.1"/>
    <property type="molecule type" value="Genomic_DNA"/>
</dbReference>
<evidence type="ECO:0000313" key="10">
    <source>
        <dbReference type="EMBL" id="KAK4802861.1"/>
    </source>
</evidence>
<evidence type="ECO:0000256" key="5">
    <source>
        <dbReference type="ARBA" id="ARBA00022801"/>
    </source>
</evidence>